<protein>
    <submittedName>
        <fullName evidence="1">Uncharacterized protein</fullName>
    </submittedName>
</protein>
<dbReference type="AlphaFoldDB" id="A0A978U8Q0"/>
<gene>
    <name evidence="1" type="ORF">FEM48_ZijujUnG0079100</name>
</gene>
<dbReference type="Proteomes" id="UP000813462">
    <property type="component" value="Unassembled WGS sequence"/>
</dbReference>
<proteinExistence type="predicted"/>
<accession>A0A978U8Q0</accession>
<dbReference type="EMBL" id="JAEACU010000308">
    <property type="protein sequence ID" value="KAH7510845.1"/>
    <property type="molecule type" value="Genomic_DNA"/>
</dbReference>
<organism evidence="1 2">
    <name type="scientific">Ziziphus jujuba var. spinosa</name>
    <dbReference type="NCBI Taxonomy" id="714518"/>
    <lineage>
        <taxon>Eukaryota</taxon>
        <taxon>Viridiplantae</taxon>
        <taxon>Streptophyta</taxon>
        <taxon>Embryophyta</taxon>
        <taxon>Tracheophyta</taxon>
        <taxon>Spermatophyta</taxon>
        <taxon>Magnoliopsida</taxon>
        <taxon>eudicotyledons</taxon>
        <taxon>Gunneridae</taxon>
        <taxon>Pentapetalae</taxon>
        <taxon>rosids</taxon>
        <taxon>fabids</taxon>
        <taxon>Rosales</taxon>
        <taxon>Rhamnaceae</taxon>
        <taxon>Paliureae</taxon>
        <taxon>Ziziphus</taxon>
    </lineage>
</organism>
<reference evidence="1" key="1">
    <citation type="journal article" date="2021" name="Front. Plant Sci.">
        <title>Chromosome-Scale Genome Assembly for Chinese Sour Jujube and Insights Into Its Genome Evolution and Domestication Signature.</title>
        <authorList>
            <person name="Shen L.-Y."/>
            <person name="Luo H."/>
            <person name="Wang X.-L."/>
            <person name="Wang X.-M."/>
            <person name="Qiu X.-J."/>
            <person name="Liu H."/>
            <person name="Zhou S.-S."/>
            <person name="Jia K.-H."/>
            <person name="Nie S."/>
            <person name="Bao Y.-T."/>
            <person name="Zhang R.-G."/>
            <person name="Yun Q.-Z."/>
            <person name="Chai Y.-H."/>
            <person name="Lu J.-Y."/>
            <person name="Li Y."/>
            <person name="Zhao S.-W."/>
            <person name="Mao J.-F."/>
            <person name="Jia S.-G."/>
            <person name="Mao Y.-M."/>
        </authorList>
    </citation>
    <scope>NUCLEOTIDE SEQUENCE</scope>
    <source>
        <strain evidence="1">AT0</strain>
        <tissue evidence="1">Leaf</tissue>
    </source>
</reference>
<comment type="caution">
    <text evidence="1">The sequence shown here is derived from an EMBL/GenBank/DDBJ whole genome shotgun (WGS) entry which is preliminary data.</text>
</comment>
<name>A0A978U8Q0_ZIZJJ</name>
<sequence length="91" mass="10348">MTVMQSMHLWRNCSRLLGKAIQFLQTALGILKGVSRFMLLYFQGILKGASTITKIRPRQFQSSWGGPKVLHLCGTQLRASWDRSDLVKVLQ</sequence>
<evidence type="ECO:0000313" key="2">
    <source>
        <dbReference type="Proteomes" id="UP000813462"/>
    </source>
</evidence>
<evidence type="ECO:0000313" key="1">
    <source>
        <dbReference type="EMBL" id="KAH7510845.1"/>
    </source>
</evidence>